<name>A0A222VW64_9PSEU</name>
<reference evidence="1 2" key="1">
    <citation type="submission" date="2016-10" db="EMBL/GenBank/DDBJ databases">
        <authorList>
            <person name="de Groot N.N."/>
        </authorList>
    </citation>
    <scope>NUCLEOTIDE SEQUENCE [LARGE SCALE GENOMIC DNA]</scope>
    <source>
        <strain evidence="1 2">CGMCC 4.5506</strain>
    </source>
</reference>
<gene>
    <name evidence="1" type="ORF">SAMN05421630_111140</name>
</gene>
<protein>
    <submittedName>
        <fullName evidence="1">Uncharacterized protein</fullName>
    </submittedName>
</protein>
<dbReference type="EMBL" id="FMZE01000011">
    <property type="protein sequence ID" value="SDD69930.1"/>
    <property type="molecule type" value="Genomic_DNA"/>
</dbReference>
<evidence type="ECO:0000313" key="2">
    <source>
        <dbReference type="Proteomes" id="UP000199494"/>
    </source>
</evidence>
<proteinExistence type="predicted"/>
<dbReference type="KEGG" id="pmad:BAY61_26440"/>
<evidence type="ECO:0000313" key="1">
    <source>
        <dbReference type="EMBL" id="SDD69930.1"/>
    </source>
</evidence>
<dbReference type="RefSeq" id="WP_091809250.1">
    <property type="nucleotide sequence ID" value="NZ_CP016353.1"/>
</dbReference>
<dbReference type="AlphaFoldDB" id="A0A222VW64"/>
<dbReference type="Proteomes" id="UP000199494">
    <property type="component" value="Unassembled WGS sequence"/>
</dbReference>
<sequence length="73" mass="8338">MISKRYYLAVLEDLSMSSTVARRAAYWMTEASVLSRPAGGSVSERMAQVAKTLSEADREIRELRREMNEVRPE</sequence>
<keyword evidence="2" id="KW-1185">Reference proteome</keyword>
<dbReference type="STRING" id="530584.SAMN05421630_111140"/>
<accession>A0A222VW64</accession>
<organism evidence="1 2">
    <name type="scientific">Prauserella marina</name>
    <dbReference type="NCBI Taxonomy" id="530584"/>
    <lineage>
        <taxon>Bacteria</taxon>
        <taxon>Bacillati</taxon>
        <taxon>Actinomycetota</taxon>
        <taxon>Actinomycetes</taxon>
        <taxon>Pseudonocardiales</taxon>
        <taxon>Pseudonocardiaceae</taxon>
        <taxon>Prauserella</taxon>
    </lineage>
</organism>